<dbReference type="InterPro" id="IPR014194">
    <property type="entry name" value="Spore_III_AE"/>
</dbReference>
<evidence type="ECO:0000313" key="3">
    <source>
        <dbReference type="EMBL" id="HIX59062.1"/>
    </source>
</evidence>
<feature type="transmembrane region" description="Helical" evidence="2">
    <location>
        <begin position="388"/>
        <end position="408"/>
    </location>
</feature>
<feature type="transmembrane region" description="Helical" evidence="2">
    <location>
        <begin position="226"/>
        <end position="245"/>
    </location>
</feature>
<sequence>MAALLFLLLLPVRVSGQELQEQASSGAGNSSEITAGTEEGAAVDTKEAAAGIEEAADGTEEARTLLEDLELEEVQKILDEMLGENSFSLSETMKRLLGGEEVLSGEFLEELFRGVFFSQLSRERALFLQILLLLIVAALFSNLSRVFEQGQIGETSFYVAYLLLFILLVQAFETLSVQLSGTLTAVNAFMRGLAPAYFLAVAASTGTSTAAMFYQVVLVLSWMIQWVMLTLLLPGTNLYVLLQLVNHLSREDILSRLAELLHTLIQWALKTMLGIVVGMQVVQGLIAPVMDSLKRSAIGKTASAIPGVGGAINAVTEIVLTSAVLVRNCLGVSFLIVFLIWGISPLVKYALHTFAYRLIAAMIQPIADKRIVGCLVTMGEGCGLLLRIFLTTQVLCMLTIIILAVTFGGGG</sequence>
<dbReference type="AlphaFoldDB" id="A0A9D2B2G9"/>
<reference evidence="3" key="2">
    <citation type="submission" date="2021-04" db="EMBL/GenBank/DDBJ databases">
        <authorList>
            <person name="Gilroy R."/>
        </authorList>
    </citation>
    <scope>NUCLEOTIDE SEQUENCE</scope>
    <source>
        <strain evidence="3">ChiSjej1B19-8411</strain>
    </source>
</reference>
<evidence type="ECO:0000256" key="2">
    <source>
        <dbReference type="SAM" id="Phobius"/>
    </source>
</evidence>
<accession>A0A9D2B2G9</accession>
<dbReference type="Pfam" id="PF09546">
    <property type="entry name" value="Spore_III_AE"/>
    <property type="match status" value="1"/>
</dbReference>
<feature type="compositionally biased region" description="Polar residues" evidence="1">
    <location>
        <begin position="21"/>
        <end position="34"/>
    </location>
</feature>
<protein>
    <submittedName>
        <fullName evidence="3">Stage III sporulation protein AE</fullName>
    </submittedName>
</protein>
<comment type="caution">
    <text evidence="3">The sequence shown here is derived from an EMBL/GenBank/DDBJ whole genome shotgun (WGS) entry which is preliminary data.</text>
</comment>
<keyword evidence="2" id="KW-1133">Transmembrane helix</keyword>
<feature type="transmembrane region" description="Helical" evidence="2">
    <location>
        <begin position="265"/>
        <end position="286"/>
    </location>
</feature>
<evidence type="ECO:0000256" key="1">
    <source>
        <dbReference type="SAM" id="MobiDB-lite"/>
    </source>
</evidence>
<reference evidence="3" key="1">
    <citation type="journal article" date="2021" name="PeerJ">
        <title>Extensive microbial diversity within the chicken gut microbiome revealed by metagenomics and culture.</title>
        <authorList>
            <person name="Gilroy R."/>
            <person name="Ravi A."/>
            <person name="Getino M."/>
            <person name="Pursley I."/>
            <person name="Horton D.L."/>
            <person name="Alikhan N.F."/>
            <person name="Baker D."/>
            <person name="Gharbi K."/>
            <person name="Hall N."/>
            <person name="Watson M."/>
            <person name="Adriaenssens E.M."/>
            <person name="Foster-Nyarko E."/>
            <person name="Jarju S."/>
            <person name="Secka A."/>
            <person name="Antonio M."/>
            <person name="Oren A."/>
            <person name="Chaudhuri R.R."/>
            <person name="La Ragione R."/>
            <person name="Hildebrand F."/>
            <person name="Pallen M.J."/>
        </authorList>
    </citation>
    <scope>NUCLEOTIDE SEQUENCE</scope>
    <source>
        <strain evidence="3">ChiSjej1B19-8411</strain>
    </source>
</reference>
<gene>
    <name evidence="3" type="ORF">IAA45_05015</name>
</gene>
<proteinExistence type="predicted"/>
<evidence type="ECO:0000313" key="4">
    <source>
        <dbReference type="Proteomes" id="UP000886817"/>
    </source>
</evidence>
<name>A0A9D2B2G9_9FIRM</name>
<feature type="transmembrane region" description="Helical" evidence="2">
    <location>
        <begin position="126"/>
        <end position="143"/>
    </location>
</feature>
<dbReference type="Proteomes" id="UP000886817">
    <property type="component" value="Unassembled WGS sequence"/>
</dbReference>
<keyword evidence="2" id="KW-0812">Transmembrane</keyword>
<dbReference type="EMBL" id="DXEX01000115">
    <property type="protein sequence ID" value="HIX59062.1"/>
    <property type="molecule type" value="Genomic_DNA"/>
</dbReference>
<feature type="transmembrane region" description="Helical" evidence="2">
    <location>
        <begin position="192"/>
        <end position="214"/>
    </location>
</feature>
<feature type="transmembrane region" description="Helical" evidence="2">
    <location>
        <begin position="155"/>
        <end position="172"/>
    </location>
</feature>
<keyword evidence="2" id="KW-0472">Membrane</keyword>
<feature type="transmembrane region" description="Helical" evidence="2">
    <location>
        <begin position="324"/>
        <end position="343"/>
    </location>
</feature>
<organism evidence="3 4">
    <name type="scientific">Candidatus Blautia gallistercoris</name>
    <dbReference type="NCBI Taxonomy" id="2838490"/>
    <lineage>
        <taxon>Bacteria</taxon>
        <taxon>Bacillati</taxon>
        <taxon>Bacillota</taxon>
        <taxon>Clostridia</taxon>
        <taxon>Lachnospirales</taxon>
        <taxon>Lachnospiraceae</taxon>
        <taxon>Blautia</taxon>
    </lineage>
</organism>
<feature type="region of interest" description="Disordered" evidence="1">
    <location>
        <begin position="21"/>
        <end position="44"/>
    </location>
</feature>